<dbReference type="InterPro" id="IPR007248">
    <property type="entry name" value="Mpv17_PMP22"/>
</dbReference>
<sequence length="248" mass="28197">MSLSKPLSLLPARQEKRRTPLNPVDLYLHLLSTFPLSTKCTTAGLLGAVSVFLAQYLQQRDVERKGGKIVFRTEPAVKQFALGFAVRAPIVHFWFNFMEWVFKGWDSKSFRTVLMKIAVEQALFQPFFAALNMILAARVEGCSMEDIQGRLKASFGRVLKTAVRLWAVVGLVQYRFVPIKLRVFVANLVALFWNAYLILQADKKNTSKRTAADERRDEETENGSSSAQQENAKEKRKGRPPQKESRKS</sequence>
<dbReference type="PANTHER" id="PTHR11266:SF80">
    <property type="entry name" value="PEROXISOMAL MEMBRANE PROTEIN 2"/>
    <property type="match status" value="1"/>
</dbReference>
<evidence type="ECO:0000256" key="3">
    <source>
        <dbReference type="ARBA" id="ARBA00022692"/>
    </source>
</evidence>
<evidence type="ECO:0000256" key="5">
    <source>
        <dbReference type="ARBA" id="ARBA00023136"/>
    </source>
</evidence>
<protein>
    <recommendedName>
        <fullName evidence="9">Peroxisomal membrane protein MPV17</fullName>
    </recommendedName>
</protein>
<dbReference type="VEuPathDB" id="CryptoDB:Cvel_29764"/>
<dbReference type="EMBL" id="CDMZ01003358">
    <property type="protein sequence ID" value="CEM46068.1"/>
    <property type="molecule type" value="Genomic_DNA"/>
</dbReference>
<dbReference type="GO" id="GO:0005737">
    <property type="term" value="C:cytoplasm"/>
    <property type="evidence" value="ECO:0007669"/>
    <property type="project" value="TreeGrafter"/>
</dbReference>
<evidence type="ECO:0000256" key="2">
    <source>
        <dbReference type="ARBA" id="ARBA00006824"/>
    </source>
</evidence>
<keyword evidence="4" id="KW-1133">Transmembrane helix</keyword>
<dbReference type="AlphaFoldDB" id="A0A0G4HPD6"/>
<dbReference type="GO" id="GO:0016020">
    <property type="term" value="C:membrane"/>
    <property type="evidence" value="ECO:0007669"/>
    <property type="project" value="UniProtKB-SubCell"/>
</dbReference>
<evidence type="ECO:0000256" key="7">
    <source>
        <dbReference type="SAM" id="MobiDB-lite"/>
    </source>
</evidence>
<evidence type="ECO:0000256" key="1">
    <source>
        <dbReference type="ARBA" id="ARBA00004141"/>
    </source>
</evidence>
<evidence type="ECO:0008006" key="9">
    <source>
        <dbReference type="Google" id="ProtNLM"/>
    </source>
</evidence>
<comment type="subcellular location">
    <subcellularLocation>
        <location evidence="1">Membrane</location>
        <topology evidence="1">Multi-pass membrane protein</topology>
    </subcellularLocation>
</comment>
<keyword evidence="3" id="KW-0812">Transmembrane</keyword>
<name>A0A0G4HPD6_9ALVE</name>
<organism evidence="8">
    <name type="scientific">Chromera velia CCMP2878</name>
    <dbReference type="NCBI Taxonomy" id="1169474"/>
    <lineage>
        <taxon>Eukaryota</taxon>
        <taxon>Sar</taxon>
        <taxon>Alveolata</taxon>
        <taxon>Colpodellida</taxon>
        <taxon>Chromeraceae</taxon>
        <taxon>Chromera</taxon>
    </lineage>
</organism>
<evidence type="ECO:0000256" key="4">
    <source>
        <dbReference type="ARBA" id="ARBA00022989"/>
    </source>
</evidence>
<evidence type="ECO:0000256" key="6">
    <source>
        <dbReference type="RuleBase" id="RU363053"/>
    </source>
</evidence>
<keyword evidence="5" id="KW-0472">Membrane</keyword>
<comment type="similarity">
    <text evidence="2 6">Belongs to the peroxisomal membrane protein PXMP2/4 family.</text>
</comment>
<dbReference type="PhylomeDB" id="A0A0G4HPD6"/>
<evidence type="ECO:0000313" key="8">
    <source>
        <dbReference type="EMBL" id="CEM46068.1"/>
    </source>
</evidence>
<dbReference type="Pfam" id="PF04117">
    <property type="entry name" value="Mpv17_PMP22"/>
    <property type="match status" value="1"/>
</dbReference>
<feature type="region of interest" description="Disordered" evidence="7">
    <location>
        <begin position="205"/>
        <end position="248"/>
    </location>
</feature>
<feature type="compositionally biased region" description="Basic and acidic residues" evidence="7">
    <location>
        <begin position="205"/>
        <end position="218"/>
    </location>
</feature>
<accession>A0A0G4HPD6</accession>
<dbReference type="PANTHER" id="PTHR11266">
    <property type="entry name" value="PEROXISOMAL MEMBRANE PROTEIN 2, PXMP2 MPV17"/>
    <property type="match status" value="1"/>
</dbReference>
<proteinExistence type="inferred from homology"/>
<reference evidence="8" key="1">
    <citation type="submission" date="2014-11" db="EMBL/GenBank/DDBJ databases">
        <authorList>
            <person name="Otto D Thomas"/>
            <person name="Naeem Raeece"/>
        </authorList>
    </citation>
    <scope>NUCLEOTIDE SEQUENCE</scope>
</reference>
<gene>
    <name evidence="8" type="ORF">Cvel_29764</name>
</gene>